<proteinExistence type="predicted"/>
<sequence length="193" mass="23172">MKIRISFLRNFLKTGFLGILLLHSCSMKPDMTFETVQKGNDLNRIPEVSLDVFFQSWIKNRRHVKIDVNVRKLFEDERFVYFGKNEFGIFTSRSHFFKVEKEILQKEFPGYEDVFVSELRNHFWSQVLPQEDRDVWVNVQKKDDRCGLTYQFILKDKKIILTASWDVKDCPDLAILRSKTYRLIYDPLAKRYE</sequence>
<reference evidence="2" key="1">
    <citation type="submission" date="2018-05" db="EMBL/GenBank/DDBJ databases">
        <title>Leptospira yasudae sp. nov. and Leptospira stimsonii sp. nov., two pathogenic species of the genus Leptospira isolated from environmental sources.</title>
        <authorList>
            <person name="Casanovas-Massana A."/>
            <person name="Hamond C."/>
            <person name="Santos L.A."/>
            <person name="Hacker K.P."/>
            <person name="Balassiano I."/>
            <person name="Medeiros M.A."/>
            <person name="Reis M.G."/>
            <person name="Ko A.I."/>
            <person name="Wunder E.A."/>
        </authorList>
    </citation>
    <scope>NUCLEOTIDE SEQUENCE [LARGE SCALE GENOMIC DNA]</scope>
    <source>
        <strain evidence="2">B21</strain>
    </source>
</reference>
<name>A0ABX9M2N0_9LEPT</name>
<dbReference type="EMBL" id="QHCR01000006">
    <property type="protein sequence ID" value="RHX79281.1"/>
    <property type="molecule type" value="Genomic_DNA"/>
</dbReference>
<keyword evidence="2" id="KW-1185">Reference proteome</keyword>
<evidence type="ECO:0000313" key="2">
    <source>
        <dbReference type="Proteomes" id="UP000285569"/>
    </source>
</evidence>
<organism evidence="1 2">
    <name type="scientific">Leptospira yasudae</name>
    <dbReference type="NCBI Taxonomy" id="2202201"/>
    <lineage>
        <taxon>Bacteria</taxon>
        <taxon>Pseudomonadati</taxon>
        <taxon>Spirochaetota</taxon>
        <taxon>Spirochaetia</taxon>
        <taxon>Leptospirales</taxon>
        <taxon>Leptospiraceae</taxon>
        <taxon>Leptospira</taxon>
    </lineage>
</organism>
<evidence type="ECO:0008006" key="3">
    <source>
        <dbReference type="Google" id="ProtNLM"/>
    </source>
</evidence>
<protein>
    <recommendedName>
        <fullName evidence="3">Lipoprotein</fullName>
    </recommendedName>
</protein>
<accession>A0ABX9M2N0</accession>
<reference evidence="1 2" key="2">
    <citation type="journal article" date="2020" name="Int. J. Syst. Evol. Microbiol.">
        <title>Leptospira yasudae sp. nov. and Leptospira stimsonii sp. nov., two new species of the pathogenic group isolated from environmental sources.</title>
        <authorList>
            <person name="Casanovas-Massana A."/>
            <person name="Hamond C."/>
            <person name="Santos L.A."/>
            <person name="de Oliveira D."/>
            <person name="Hacker K.P."/>
            <person name="Balassiano I."/>
            <person name="Costa F."/>
            <person name="Medeiros M.A."/>
            <person name="Reis M.G."/>
            <person name="Ko A.I."/>
            <person name="Wunder E.A."/>
        </authorList>
    </citation>
    <scope>NUCLEOTIDE SEQUENCE [LARGE SCALE GENOMIC DNA]</scope>
    <source>
        <strain evidence="1 2">B21</strain>
    </source>
</reference>
<gene>
    <name evidence="1" type="ORF">DLM77_13700</name>
</gene>
<evidence type="ECO:0000313" key="1">
    <source>
        <dbReference type="EMBL" id="RHX79281.1"/>
    </source>
</evidence>
<dbReference type="Proteomes" id="UP000285569">
    <property type="component" value="Unassembled WGS sequence"/>
</dbReference>
<comment type="caution">
    <text evidence="1">The sequence shown here is derived from an EMBL/GenBank/DDBJ whole genome shotgun (WGS) entry which is preliminary data.</text>
</comment>